<name>A0ACC3D4D6_9PEZI</name>
<protein>
    <submittedName>
        <fullName evidence="1">Uncharacterized protein</fullName>
    </submittedName>
</protein>
<evidence type="ECO:0000313" key="2">
    <source>
        <dbReference type="Proteomes" id="UP001186974"/>
    </source>
</evidence>
<sequence length="738" mass="83817">MLRDLREEIQVALDQKKGRRRGFCIENLSVIGALCDERQPWSLQLRCLNKVPQLTGKSEAARKKFLQENPKFLKHESVACLVVDNDILTLGTLIRDEDLLAQEPSILCVQIPEAVVDKALLRLKTARNIKLVQLSTAVFAYKSVLEQLKEIKELSSADDILRQEVDKNLPSPDYQLDPAMLRFIERLETNHSLDLKDILNLPTATKLDESQSRCFLNGLGQRLSVIHGPPGTGKSFIGSLIVKAIRDQSMENILVVCYTHHALDQFVEDLMDLGIPTHDIVRLGSAKKATPRTQAVSLHQSRSSIRLTPTQHGRLNLRKTDVTAAGKGLRDAFMASQQANFSKFDILEHLEFKSDGPAFHNAFEVPEEKNGMMRVGKKGKRVDPSYLLDRWLRGKDAGIFQRVKAHEFREVWSMPSKDRIEALNEWRREMLNELLVSVRDSGTVYNSSLKDISAIHMEKDLTIMRQKRIIACTTTAAAKYVQALQSISPGVLLVEEAGEILESHILTALGPDTKQLILIGDHKQLRPKVHYELSVEKGDGYDLNRSLFERLILREYPHQTLTQQHRMRPELSTLVRQLTHPDLTDAPRTQNRPDLRGFTDNLVFVNHEEPEIELTDVPDWKDTTSTSSKKSMFEAKMTLKCVRYLGQQGYRTDNIAVLTPYLGQLRLLLDELGKDNDPVLNDLDSHDLVRAGLMPAASANVGKPRIRISTIGELHCRLRRRFVVRRRYWHLGANLNGR</sequence>
<comment type="caution">
    <text evidence="1">The sequence shown here is derived from an EMBL/GenBank/DDBJ whole genome shotgun (WGS) entry which is preliminary data.</text>
</comment>
<dbReference type="Proteomes" id="UP001186974">
    <property type="component" value="Unassembled WGS sequence"/>
</dbReference>
<dbReference type="EMBL" id="JAWDJW010007768">
    <property type="protein sequence ID" value="KAK3061550.1"/>
    <property type="molecule type" value="Genomic_DNA"/>
</dbReference>
<evidence type="ECO:0000313" key="1">
    <source>
        <dbReference type="EMBL" id="KAK3061550.1"/>
    </source>
</evidence>
<organism evidence="1 2">
    <name type="scientific">Coniosporium uncinatum</name>
    <dbReference type="NCBI Taxonomy" id="93489"/>
    <lineage>
        <taxon>Eukaryota</taxon>
        <taxon>Fungi</taxon>
        <taxon>Dikarya</taxon>
        <taxon>Ascomycota</taxon>
        <taxon>Pezizomycotina</taxon>
        <taxon>Dothideomycetes</taxon>
        <taxon>Dothideomycetes incertae sedis</taxon>
        <taxon>Coniosporium</taxon>
    </lineage>
</organism>
<keyword evidence="2" id="KW-1185">Reference proteome</keyword>
<gene>
    <name evidence="1" type="ORF">LTS18_005944</name>
</gene>
<proteinExistence type="predicted"/>
<accession>A0ACC3D4D6</accession>
<reference evidence="1" key="1">
    <citation type="submission" date="2024-09" db="EMBL/GenBank/DDBJ databases">
        <title>Black Yeasts Isolated from many extreme environments.</title>
        <authorList>
            <person name="Coleine C."/>
            <person name="Stajich J.E."/>
            <person name="Selbmann L."/>
        </authorList>
    </citation>
    <scope>NUCLEOTIDE SEQUENCE</scope>
    <source>
        <strain evidence="1">CCFEE 5737</strain>
    </source>
</reference>